<evidence type="ECO:0000256" key="1">
    <source>
        <dbReference type="SAM" id="Phobius"/>
    </source>
</evidence>
<reference evidence="2 3" key="1">
    <citation type="submission" date="2020-12" db="EMBL/GenBank/DDBJ databases">
        <title>Whole genome sequences of gut porcine anaerobes.</title>
        <authorList>
            <person name="Kubasova T."/>
            <person name="Jahodarova E."/>
            <person name="Rychlik I."/>
        </authorList>
    </citation>
    <scope>NUCLEOTIDE SEQUENCE [LARGE SCALE GENOMIC DNA]</scope>
    <source>
        <strain evidence="2 3">An867</strain>
    </source>
</reference>
<protein>
    <submittedName>
        <fullName evidence="2">Uncharacterized protein</fullName>
    </submittedName>
</protein>
<gene>
    <name evidence="2" type="ORF">JQM67_01295</name>
</gene>
<organism evidence="2 3">
    <name type="scientific">Anaeromassilibacillus senegalensis</name>
    <dbReference type="NCBI Taxonomy" id="1673717"/>
    <lineage>
        <taxon>Bacteria</taxon>
        <taxon>Bacillati</taxon>
        <taxon>Bacillota</taxon>
        <taxon>Clostridia</taxon>
        <taxon>Eubacteriales</taxon>
        <taxon>Acutalibacteraceae</taxon>
        <taxon>Anaeromassilibacillus</taxon>
    </lineage>
</organism>
<feature type="transmembrane region" description="Helical" evidence="1">
    <location>
        <begin position="6"/>
        <end position="26"/>
    </location>
</feature>
<keyword evidence="1" id="KW-0812">Transmembrane</keyword>
<comment type="caution">
    <text evidence="2">The sequence shown here is derived from an EMBL/GenBank/DDBJ whole genome shotgun (WGS) entry which is preliminary data.</text>
</comment>
<feature type="transmembrane region" description="Helical" evidence="1">
    <location>
        <begin position="58"/>
        <end position="79"/>
    </location>
</feature>
<keyword evidence="3" id="KW-1185">Reference proteome</keyword>
<dbReference type="RefSeq" id="WP_235322185.1">
    <property type="nucleotide sequence ID" value="NZ_JAFBIT010000001.1"/>
</dbReference>
<name>A0ABS9CKX0_9FIRM</name>
<dbReference type="EMBL" id="JAFBIT010000001">
    <property type="protein sequence ID" value="MCF2651248.1"/>
    <property type="molecule type" value="Genomic_DNA"/>
</dbReference>
<proteinExistence type="predicted"/>
<evidence type="ECO:0000313" key="2">
    <source>
        <dbReference type="EMBL" id="MCF2651248.1"/>
    </source>
</evidence>
<evidence type="ECO:0000313" key="3">
    <source>
        <dbReference type="Proteomes" id="UP001299220"/>
    </source>
</evidence>
<keyword evidence="1" id="KW-0472">Membrane</keyword>
<keyword evidence="1" id="KW-1133">Transmembrane helix</keyword>
<accession>A0ABS9CKX0</accession>
<sequence length="314" mass="34397">MLYSIFQQILNMSLTASAVIAVVLLLRPLFRRAPRVPIAFSEGSPKARIKRILRYKKPAVWATAFAALCAVLLGIFLLANPRADTMPLGDAIEEFPSISNGSSIELRVNGAVTVLDDDDAADTVFRFVQNLSVSEKPVDRSRAEDRDKTYTVVLNSGTEVHFSDDFSTVWVDNHVKPSYTYAVESPAPIRNLFQADSLLSAAISARQVENLTVLYCPKADGNAGAIHVGELPGTLVSDFLLNADWTETGKPWESLASPESVEFVLEDDLRVQIWKSPRVAAVKKGTAFADAVQYFRTNSGDYEAVVALLTENAK</sequence>
<dbReference type="Proteomes" id="UP001299220">
    <property type="component" value="Unassembled WGS sequence"/>
</dbReference>